<dbReference type="InterPro" id="IPR027519">
    <property type="entry name" value="KFase_ver/fungi-typ"/>
</dbReference>
<dbReference type="EC" id="3.5.1.9" evidence="3"/>
<sequence>MSDTRNLKYTLHTYGTDNELQRLGVWRWIRPSAEQHSVPGDPDAPKTKYWLVYIHGGIWRDPRTTHLQAKSAITFLGAESNRARIAGFASLDYRLSPHPEFPQDAATTPPAKLRVAKHPDHLADVRCALAFLRREYGVGHGEGETPYVLYGHSCGATLAWQVVMGVECGGPVGRDAVPMPAAVVGFQGMYDLVGLNRRFKGAYRDMIAGAFGDDEEVWKEVSPVHFKGKFSETWTGCEKGVAVLAYSPQDEWIDMPEIDGMEARLKEEANAGIHVQTRRDLTGGHDEVAESGRTVATVLVQSIAGLDNVARIWKMTEELMNERVSN</sequence>
<evidence type="ECO:0000256" key="3">
    <source>
        <dbReference type="HAMAP-Rule" id="MF_03014"/>
    </source>
</evidence>
<dbReference type="InterPro" id="IPR029058">
    <property type="entry name" value="AB_hydrolase_fold"/>
</dbReference>
<dbReference type="InterPro" id="IPR050300">
    <property type="entry name" value="GDXG_lipolytic_enzyme"/>
</dbReference>
<name>A0A1J7JPN9_9PEZI</name>
<evidence type="ECO:0000256" key="1">
    <source>
        <dbReference type="ARBA" id="ARBA00022801"/>
    </source>
</evidence>
<dbReference type="PANTHER" id="PTHR48081:SF33">
    <property type="entry name" value="KYNURENINE FORMAMIDASE"/>
    <property type="match status" value="1"/>
</dbReference>
<dbReference type="Gene3D" id="3.40.50.1820">
    <property type="entry name" value="alpha/beta hydrolase"/>
    <property type="match status" value="1"/>
</dbReference>
<dbReference type="GO" id="GO:0034354">
    <property type="term" value="P:'de novo' NAD+ biosynthetic process from L-tryptophan"/>
    <property type="evidence" value="ECO:0007669"/>
    <property type="project" value="UniProtKB-UniRule"/>
</dbReference>
<evidence type="ECO:0000313" key="4">
    <source>
        <dbReference type="EMBL" id="OIW29714.1"/>
    </source>
</evidence>
<keyword evidence="2 3" id="KW-0823">Tryptophan catabolism</keyword>
<protein>
    <recommendedName>
        <fullName evidence="3">Kynurenine formamidase</fullName>
        <shortName evidence="3">KFA</shortName>
        <shortName evidence="3">KFase</shortName>
        <ecNumber evidence="3">3.5.1.9</ecNumber>
    </recommendedName>
    <alternativeName>
        <fullName evidence="3">Arylformamidase</fullName>
    </alternativeName>
    <alternativeName>
        <fullName evidence="3">N-formylkynurenine formamidase</fullName>
        <shortName evidence="3">FKF</shortName>
    </alternativeName>
</protein>
<organism evidence="4 5">
    <name type="scientific">Coniochaeta ligniaria NRRL 30616</name>
    <dbReference type="NCBI Taxonomy" id="1408157"/>
    <lineage>
        <taxon>Eukaryota</taxon>
        <taxon>Fungi</taxon>
        <taxon>Dikarya</taxon>
        <taxon>Ascomycota</taxon>
        <taxon>Pezizomycotina</taxon>
        <taxon>Sordariomycetes</taxon>
        <taxon>Sordariomycetidae</taxon>
        <taxon>Coniochaetales</taxon>
        <taxon>Coniochaetaceae</taxon>
        <taxon>Coniochaeta</taxon>
    </lineage>
</organism>
<dbReference type="HAMAP" id="MF_03014">
    <property type="entry name" value="KFase"/>
    <property type="match status" value="1"/>
</dbReference>
<dbReference type="ESTHER" id="9pezi-a0a1j7jpn9">
    <property type="family name" value="Kynurenine-formamidase"/>
</dbReference>
<dbReference type="Proteomes" id="UP000182658">
    <property type="component" value="Unassembled WGS sequence"/>
</dbReference>
<dbReference type="OrthoDB" id="420264at2759"/>
<dbReference type="AlphaFoldDB" id="A0A1J7JPN9"/>
<dbReference type="InParanoid" id="A0A1J7JPN9"/>
<dbReference type="STRING" id="1408157.A0A1J7JPN9"/>
<dbReference type="GO" id="GO:0004061">
    <property type="term" value="F:arylformamidase activity"/>
    <property type="evidence" value="ECO:0007669"/>
    <property type="project" value="UniProtKB-UniRule"/>
</dbReference>
<dbReference type="PANTHER" id="PTHR48081">
    <property type="entry name" value="AB HYDROLASE SUPERFAMILY PROTEIN C4A8.06C"/>
    <property type="match status" value="1"/>
</dbReference>
<proteinExistence type="inferred from homology"/>
<feature type="active site" description="Nucleophile" evidence="3">
    <location>
        <position position="153"/>
    </location>
</feature>
<comment type="subunit">
    <text evidence="3">Homodimer.</text>
</comment>
<gene>
    <name evidence="4" type="ORF">CONLIGDRAFT_341550</name>
</gene>
<feature type="active site" evidence="3">
    <location>
        <position position="285"/>
    </location>
</feature>
<dbReference type="SUPFAM" id="SSF53474">
    <property type="entry name" value="alpha/beta-Hydrolases"/>
    <property type="match status" value="1"/>
</dbReference>
<comment type="catalytic activity">
    <reaction evidence="3">
        <text>N-formyl-L-kynurenine + H2O = L-kynurenine + formate + H(+)</text>
        <dbReference type="Rhea" id="RHEA:13009"/>
        <dbReference type="ChEBI" id="CHEBI:15377"/>
        <dbReference type="ChEBI" id="CHEBI:15378"/>
        <dbReference type="ChEBI" id="CHEBI:15740"/>
        <dbReference type="ChEBI" id="CHEBI:57959"/>
        <dbReference type="ChEBI" id="CHEBI:58629"/>
        <dbReference type="EC" id="3.5.1.9"/>
    </reaction>
</comment>
<evidence type="ECO:0000313" key="5">
    <source>
        <dbReference type="Proteomes" id="UP000182658"/>
    </source>
</evidence>
<comment type="pathway">
    <text evidence="3">Amino-acid degradation; L-tryptophan degradation via kynurenine pathway; L-kynurenine from L-tryptophan: step 2/2.</text>
</comment>
<reference evidence="4 5" key="1">
    <citation type="submission" date="2016-10" db="EMBL/GenBank/DDBJ databases">
        <title>Draft genome sequence of Coniochaeta ligniaria NRRL30616, a lignocellulolytic fungus for bioabatement of inhibitors in plant biomass hydrolysates.</title>
        <authorList>
            <consortium name="DOE Joint Genome Institute"/>
            <person name="Jimenez D.J."/>
            <person name="Hector R.E."/>
            <person name="Riley R."/>
            <person name="Sun H."/>
            <person name="Grigoriev I.V."/>
            <person name="Van Elsas J.D."/>
            <person name="Nichols N.N."/>
        </authorList>
    </citation>
    <scope>NUCLEOTIDE SEQUENCE [LARGE SCALE GENOMIC DNA]</scope>
    <source>
        <strain evidence="4 5">NRRL 30616</strain>
    </source>
</reference>
<feature type="active site" evidence="3">
    <location>
        <position position="250"/>
    </location>
</feature>
<comment type="similarity">
    <text evidence="3">Belongs to the kynurenine formamidase family.</text>
</comment>
<dbReference type="GO" id="GO:0019441">
    <property type="term" value="P:L-tryptophan catabolic process to kynurenine"/>
    <property type="evidence" value="ECO:0007669"/>
    <property type="project" value="UniProtKB-UniRule"/>
</dbReference>
<accession>A0A1J7JPN9</accession>
<comment type="domain">
    <text evidence="3">The main chain amide nitrogen atoms of the second glycine and its adjacent residue in the HGGXW motif define the oxyanion hole, and stabilize the oxyanion that forms during the nucleophilic attack by the catalytic serine during substrate cleavage.</text>
</comment>
<dbReference type="EMBL" id="KV875097">
    <property type="protein sequence ID" value="OIW29714.1"/>
    <property type="molecule type" value="Genomic_DNA"/>
</dbReference>
<evidence type="ECO:0000256" key="2">
    <source>
        <dbReference type="ARBA" id="ARBA00023079"/>
    </source>
</evidence>
<dbReference type="UniPathway" id="UPA00333">
    <property type="reaction ID" value="UER00454"/>
</dbReference>
<keyword evidence="1 3" id="KW-0378">Hydrolase</keyword>
<comment type="function">
    <text evidence="3">Catalyzes the hydrolysis of N-formyl-L-kynurenine to L-kynurenine, the second step in the kynurenine pathway of tryptophan degradation. Kynurenine may be further oxidized to nicotinic acid, NAD(H) and NADP(H). Required for elimination of toxic metabolites.</text>
</comment>
<feature type="short sequence motif" description="HGGXW" evidence="3">
    <location>
        <begin position="55"/>
        <end position="59"/>
    </location>
</feature>
<keyword evidence="5" id="KW-1185">Reference proteome</keyword>